<dbReference type="CDD" id="cd06222">
    <property type="entry name" value="RNase_H_like"/>
    <property type="match status" value="1"/>
</dbReference>
<dbReference type="PANTHER" id="PTHR47723">
    <property type="entry name" value="OS05G0353850 PROTEIN"/>
    <property type="match status" value="1"/>
</dbReference>
<dbReference type="EMBL" id="JBBPBM010000008">
    <property type="protein sequence ID" value="KAK8571784.1"/>
    <property type="molecule type" value="Genomic_DNA"/>
</dbReference>
<sequence>MHGVSGFRSLLAHDVELWRIFISLYCSLDWGLRRVMVETDCLDVIRLFINGLSLQGVSSMVRHIFELCSQDWVVSFHHVLSSGNRVADSLIKSSVCEDLSTRIFMAPLALISQLLQTDVLRLS</sequence>
<evidence type="ECO:0000313" key="3">
    <source>
        <dbReference type="Proteomes" id="UP001472677"/>
    </source>
</evidence>
<dbReference type="InterPro" id="IPR002156">
    <property type="entry name" value="RNaseH_domain"/>
</dbReference>
<protein>
    <recommendedName>
        <fullName evidence="1">RNase H type-1 domain-containing protein</fullName>
    </recommendedName>
</protein>
<gene>
    <name evidence="2" type="ORF">V6N12_027857</name>
</gene>
<accession>A0ABR2F448</accession>
<keyword evidence="3" id="KW-1185">Reference proteome</keyword>
<dbReference type="Pfam" id="PF13456">
    <property type="entry name" value="RVT_3"/>
    <property type="match status" value="1"/>
</dbReference>
<dbReference type="InterPro" id="IPR044730">
    <property type="entry name" value="RNase_H-like_dom_plant"/>
</dbReference>
<dbReference type="Proteomes" id="UP001472677">
    <property type="component" value="Unassembled WGS sequence"/>
</dbReference>
<dbReference type="InterPro" id="IPR053151">
    <property type="entry name" value="RNase_H-like"/>
</dbReference>
<evidence type="ECO:0000313" key="2">
    <source>
        <dbReference type="EMBL" id="KAK8571784.1"/>
    </source>
</evidence>
<name>A0ABR2F448_9ROSI</name>
<comment type="caution">
    <text evidence="2">The sequence shown here is derived from an EMBL/GenBank/DDBJ whole genome shotgun (WGS) entry which is preliminary data.</text>
</comment>
<feature type="domain" description="RNase H type-1" evidence="1">
    <location>
        <begin position="14"/>
        <end position="92"/>
    </location>
</feature>
<dbReference type="PANTHER" id="PTHR47723:SF19">
    <property type="entry name" value="POLYNUCLEOTIDYL TRANSFERASE, RIBONUCLEASE H-LIKE SUPERFAMILY PROTEIN"/>
    <property type="match status" value="1"/>
</dbReference>
<organism evidence="2 3">
    <name type="scientific">Hibiscus sabdariffa</name>
    <name type="common">roselle</name>
    <dbReference type="NCBI Taxonomy" id="183260"/>
    <lineage>
        <taxon>Eukaryota</taxon>
        <taxon>Viridiplantae</taxon>
        <taxon>Streptophyta</taxon>
        <taxon>Embryophyta</taxon>
        <taxon>Tracheophyta</taxon>
        <taxon>Spermatophyta</taxon>
        <taxon>Magnoliopsida</taxon>
        <taxon>eudicotyledons</taxon>
        <taxon>Gunneridae</taxon>
        <taxon>Pentapetalae</taxon>
        <taxon>rosids</taxon>
        <taxon>malvids</taxon>
        <taxon>Malvales</taxon>
        <taxon>Malvaceae</taxon>
        <taxon>Malvoideae</taxon>
        <taxon>Hibiscus</taxon>
    </lineage>
</organism>
<reference evidence="2 3" key="1">
    <citation type="journal article" date="2024" name="G3 (Bethesda)">
        <title>Genome assembly of Hibiscus sabdariffa L. provides insights into metabolisms of medicinal natural products.</title>
        <authorList>
            <person name="Kim T."/>
        </authorList>
    </citation>
    <scope>NUCLEOTIDE SEQUENCE [LARGE SCALE GENOMIC DNA]</scope>
    <source>
        <strain evidence="2">TK-2024</strain>
        <tissue evidence="2">Old leaves</tissue>
    </source>
</reference>
<evidence type="ECO:0000259" key="1">
    <source>
        <dbReference type="Pfam" id="PF13456"/>
    </source>
</evidence>
<proteinExistence type="predicted"/>